<accession>A0ABV0CZU6</accession>
<dbReference type="SUPFAM" id="SSF53720">
    <property type="entry name" value="ALDH-like"/>
    <property type="match status" value="1"/>
</dbReference>
<dbReference type="Gene3D" id="3.40.605.10">
    <property type="entry name" value="Aldehyde Dehydrogenase, Chain A, domain 1"/>
    <property type="match status" value="1"/>
</dbReference>
<dbReference type="Proteomes" id="UP001484535">
    <property type="component" value="Unassembled WGS sequence"/>
</dbReference>
<dbReference type="InterPro" id="IPR016163">
    <property type="entry name" value="Ald_DH_C"/>
</dbReference>
<comment type="caution">
    <text evidence="3">The sequence shown here is derived from an EMBL/GenBank/DDBJ whole genome shotgun (WGS) entry which is preliminary data.</text>
</comment>
<evidence type="ECO:0000259" key="2">
    <source>
        <dbReference type="Pfam" id="PF00171"/>
    </source>
</evidence>
<dbReference type="Gene3D" id="3.40.309.10">
    <property type="entry name" value="Aldehyde Dehydrogenase, Chain A, domain 2"/>
    <property type="match status" value="1"/>
</dbReference>
<protein>
    <submittedName>
        <fullName evidence="3">Aldehyde dehydrogenase family protein</fullName>
    </submittedName>
</protein>
<dbReference type="InterPro" id="IPR015590">
    <property type="entry name" value="Aldehyde_DH_dom"/>
</dbReference>
<sequence length="73" mass="7949">MDHKFNLLVNGELVAGASTFEVNTSTVWVNQHLAIEPAIPFHGAWQSGLGTELGEVELEEYTQAHILNAVVFG</sequence>
<gene>
    <name evidence="3" type="ORF">ABDJ38_13720</name>
</gene>
<keyword evidence="4" id="KW-1185">Reference proteome</keyword>
<organism evidence="3 4">
    <name type="scientific">Aurantiacibacter flavus</name>
    <dbReference type="NCBI Taxonomy" id="3145232"/>
    <lineage>
        <taxon>Bacteria</taxon>
        <taxon>Pseudomonadati</taxon>
        <taxon>Pseudomonadota</taxon>
        <taxon>Alphaproteobacteria</taxon>
        <taxon>Sphingomonadales</taxon>
        <taxon>Erythrobacteraceae</taxon>
        <taxon>Aurantiacibacter</taxon>
    </lineage>
</organism>
<dbReference type="EMBL" id="JBDLBR010000005">
    <property type="protein sequence ID" value="MEN7538236.1"/>
    <property type="molecule type" value="Genomic_DNA"/>
</dbReference>
<keyword evidence="1" id="KW-0560">Oxidoreductase</keyword>
<evidence type="ECO:0000256" key="1">
    <source>
        <dbReference type="ARBA" id="ARBA00023002"/>
    </source>
</evidence>
<dbReference type="RefSeq" id="WP_346785700.1">
    <property type="nucleotide sequence ID" value="NZ_JBDLBR010000005.1"/>
</dbReference>
<dbReference type="Pfam" id="PF00171">
    <property type="entry name" value="Aldedh"/>
    <property type="match status" value="1"/>
</dbReference>
<dbReference type="InterPro" id="IPR016162">
    <property type="entry name" value="Ald_DH_N"/>
</dbReference>
<reference evidence="3 4" key="1">
    <citation type="submission" date="2024-05" db="EMBL/GenBank/DDBJ databases">
        <authorList>
            <person name="Park S."/>
        </authorList>
    </citation>
    <scope>NUCLEOTIDE SEQUENCE [LARGE SCALE GENOMIC DNA]</scope>
    <source>
        <strain evidence="3 4">DGU5</strain>
    </source>
</reference>
<evidence type="ECO:0000313" key="3">
    <source>
        <dbReference type="EMBL" id="MEN7538236.1"/>
    </source>
</evidence>
<proteinExistence type="predicted"/>
<dbReference type="InterPro" id="IPR016161">
    <property type="entry name" value="Ald_DH/histidinol_DH"/>
</dbReference>
<feature type="domain" description="Aldehyde dehydrogenase" evidence="2">
    <location>
        <begin position="21"/>
        <end position="64"/>
    </location>
</feature>
<name>A0ABV0CZU6_9SPHN</name>
<evidence type="ECO:0000313" key="4">
    <source>
        <dbReference type="Proteomes" id="UP001484535"/>
    </source>
</evidence>